<feature type="domain" description="Bromo" evidence="4">
    <location>
        <begin position="196"/>
        <end position="266"/>
    </location>
</feature>
<feature type="region of interest" description="Disordered" evidence="3">
    <location>
        <begin position="670"/>
        <end position="699"/>
    </location>
</feature>
<feature type="compositionally biased region" description="Basic and acidic residues" evidence="3">
    <location>
        <begin position="361"/>
        <end position="385"/>
    </location>
</feature>
<keyword evidence="1 2" id="KW-0103">Bromodomain</keyword>
<feature type="region of interest" description="Disordered" evidence="3">
    <location>
        <begin position="342"/>
        <end position="385"/>
    </location>
</feature>
<dbReference type="SUPFAM" id="SSF47370">
    <property type="entry name" value="Bromodomain"/>
    <property type="match status" value="1"/>
</dbReference>
<dbReference type="AlphaFoldDB" id="A0A7I8L8F5"/>
<feature type="region of interest" description="Disordered" evidence="3">
    <location>
        <begin position="918"/>
        <end position="966"/>
    </location>
</feature>
<feature type="compositionally biased region" description="Basic residues" evidence="3">
    <location>
        <begin position="48"/>
        <end position="58"/>
    </location>
</feature>
<dbReference type="PANTHER" id="PTHR22881">
    <property type="entry name" value="BROMODOMAIN CONTAINING PROTEIN"/>
    <property type="match status" value="1"/>
</dbReference>
<dbReference type="EMBL" id="LR746274">
    <property type="protein sequence ID" value="CAA7405578.1"/>
    <property type="molecule type" value="Genomic_DNA"/>
</dbReference>
<accession>A0A7I8L8F5</accession>
<dbReference type="InterPro" id="IPR051831">
    <property type="entry name" value="Bromodomain_contain_prot"/>
</dbReference>
<evidence type="ECO:0000256" key="3">
    <source>
        <dbReference type="SAM" id="MobiDB-lite"/>
    </source>
</evidence>
<dbReference type="Proteomes" id="UP000663760">
    <property type="component" value="Chromosome 11"/>
</dbReference>
<dbReference type="Gene3D" id="1.20.920.10">
    <property type="entry name" value="Bromodomain-like"/>
    <property type="match status" value="1"/>
</dbReference>
<proteinExistence type="predicted"/>
<dbReference type="InterPro" id="IPR001487">
    <property type="entry name" value="Bromodomain"/>
</dbReference>
<dbReference type="Pfam" id="PF00439">
    <property type="entry name" value="Bromodomain"/>
    <property type="match status" value="1"/>
</dbReference>
<feature type="compositionally biased region" description="Basic residues" evidence="3">
    <location>
        <begin position="9"/>
        <end position="19"/>
    </location>
</feature>
<dbReference type="OrthoDB" id="21449at2759"/>
<evidence type="ECO:0000313" key="5">
    <source>
        <dbReference type="EMBL" id="CAA7405578.1"/>
    </source>
</evidence>
<dbReference type="InterPro" id="IPR018359">
    <property type="entry name" value="Bromodomain_CS"/>
</dbReference>
<feature type="compositionally biased region" description="Polar residues" evidence="3">
    <location>
        <begin position="687"/>
        <end position="696"/>
    </location>
</feature>
<feature type="compositionally biased region" description="Polar residues" evidence="3">
    <location>
        <begin position="346"/>
        <end position="360"/>
    </location>
</feature>
<evidence type="ECO:0000259" key="4">
    <source>
        <dbReference type="PROSITE" id="PS50014"/>
    </source>
</evidence>
<evidence type="ECO:0000256" key="2">
    <source>
        <dbReference type="PROSITE-ProRule" id="PRU00035"/>
    </source>
</evidence>
<evidence type="ECO:0000313" key="6">
    <source>
        <dbReference type="Proteomes" id="UP000663760"/>
    </source>
</evidence>
<gene>
    <name evidence="5" type="ORF">SI8410_11016256</name>
</gene>
<reference evidence="5" key="1">
    <citation type="submission" date="2020-02" db="EMBL/GenBank/DDBJ databases">
        <authorList>
            <person name="Scholz U."/>
            <person name="Mascher M."/>
            <person name="Fiebig A."/>
        </authorList>
    </citation>
    <scope>NUCLEOTIDE SEQUENCE</scope>
</reference>
<feature type="region of interest" description="Disordered" evidence="3">
    <location>
        <begin position="83"/>
        <end position="135"/>
    </location>
</feature>
<protein>
    <recommendedName>
        <fullName evidence="4">Bromo domain-containing protein</fullName>
    </recommendedName>
</protein>
<sequence>MVGEQPGGGKKRGRPRKMRNEHSPSATSTGAAAAARNQATPSPLPLVRRSRRRRRPRRARDFADYGDEDDDFYWWELSTDEEAGKKRGEEDGAGSDDLEPRKFRLLRKLPPQTTGRVRRGGGSQSDGSGSSSKEEEDEVGINLCSIFLWIILLTHLTFIKKKVGGRDSTQKCDQSATVSTPLPEKKTLEDVLDKLQKKDIYGVYAEPVDPEELPDYHDIIKHPMDFGTIRKKLADGAYSDLEKFESDVFLVCTNAMQYNAPDTIYFRQAHSIQELARKKFQSIRLGREEVIKSEGKNQPNSTRKNLIAGSLDDEDAHHPARALVSNGDISSGGLVTLETRVREQPASISGNMDGSSTCESKSIRGEDNSVRNPSKPEGKPDAFYEDCRATYNPPVEPRVIGSHLPFSIFDNEQMHLIAVGLEGGQHTYARSLARFAGPLGPTAWRIASQRIERVLPEGVGFGPGWVGEYEPLHQGPSFLNKAENQRESLMVDEAGPIKSELSNGRFPMGPTIMQVVNSRGDVPEVGSAGCGPPGWGPRRWPGFDLGPVNQNAGTFVQHKSTALASGDNQRAKFDGSQPEIFKWVGPLSSASQISQLSDARFGQTLAGRSNPGSYLDPGLFADGNLGQTIAGSSPRVLADGRFSQTLAASGNPSSHLETAVPADGRFGQTLAGSSSRVPADGRFGQTLAASGNPSSHLDTRALADGRFGQTFAGIGNQSSHLDTRALSGGRFGQTPVSHLDPRVLADGRFGQNLAARGNPSSHSGFIPPSQTMGRHGGHDRAAGSHINLIRGILEGPSNQLTFPMSTAVVENPNLPVRSNPIDAVTTAAPTRMSVGRSSSGQVLPPLLPPGSASNFLNMEGRGVPPESPAQGRRFPGDGQCQLGGATGEEERWPQNRNFAELTPQVNLAVFPRQACWQGLTPHGQEPKNDGGTPDLNVGGFHAPRLPAQQPPAIRVDPPQPDLALQL</sequence>
<feature type="compositionally biased region" description="Low complexity" evidence="3">
    <location>
        <begin position="23"/>
        <end position="41"/>
    </location>
</feature>
<dbReference type="InterPro" id="IPR036427">
    <property type="entry name" value="Bromodomain-like_sf"/>
</dbReference>
<keyword evidence="6" id="KW-1185">Reference proteome</keyword>
<organism evidence="5 6">
    <name type="scientific">Spirodela intermedia</name>
    <name type="common">Intermediate duckweed</name>
    <dbReference type="NCBI Taxonomy" id="51605"/>
    <lineage>
        <taxon>Eukaryota</taxon>
        <taxon>Viridiplantae</taxon>
        <taxon>Streptophyta</taxon>
        <taxon>Embryophyta</taxon>
        <taxon>Tracheophyta</taxon>
        <taxon>Spermatophyta</taxon>
        <taxon>Magnoliopsida</taxon>
        <taxon>Liliopsida</taxon>
        <taxon>Araceae</taxon>
        <taxon>Lemnoideae</taxon>
        <taxon>Spirodela</taxon>
    </lineage>
</organism>
<evidence type="ECO:0000256" key="1">
    <source>
        <dbReference type="ARBA" id="ARBA00023117"/>
    </source>
</evidence>
<dbReference type="CDD" id="cd04369">
    <property type="entry name" value="Bromodomain"/>
    <property type="match status" value="1"/>
</dbReference>
<feature type="region of interest" description="Disordered" evidence="3">
    <location>
        <begin position="1"/>
        <end position="65"/>
    </location>
</feature>
<dbReference type="PANTHER" id="PTHR22881:SF27">
    <property type="entry name" value="BROMODOMAIN CONTAINING 7_9"/>
    <property type="match status" value="1"/>
</dbReference>
<dbReference type="PRINTS" id="PR00503">
    <property type="entry name" value="BROMODOMAIN"/>
</dbReference>
<dbReference type="PROSITE" id="PS00633">
    <property type="entry name" value="BROMODOMAIN_1"/>
    <property type="match status" value="1"/>
</dbReference>
<dbReference type="PROSITE" id="PS50014">
    <property type="entry name" value="BROMODOMAIN_2"/>
    <property type="match status" value="1"/>
</dbReference>
<name>A0A7I8L8F5_SPIIN</name>
<dbReference type="SMART" id="SM00297">
    <property type="entry name" value="BROMO"/>
    <property type="match status" value="1"/>
</dbReference>